<evidence type="ECO:0000259" key="2">
    <source>
        <dbReference type="Pfam" id="PF01370"/>
    </source>
</evidence>
<dbReference type="InterPro" id="IPR001509">
    <property type="entry name" value="Epimerase_deHydtase"/>
</dbReference>
<evidence type="ECO:0000256" key="1">
    <source>
        <dbReference type="ARBA" id="ARBA00007637"/>
    </source>
</evidence>
<comment type="caution">
    <text evidence="3">The sequence shown here is derived from an EMBL/GenBank/DDBJ whole genome shotgun (WGS) entry which is preliminary data.</text>
</comment>
<organism evidence="3 4">
    <name type="scientific">Candidatus Roizmanbacteria bacterium CG07_land_8_20_14_0_80_34_15</name>
    <dbReference type="NCBI Taxonomy" id="1974849"/>
    <lineage>
        <taxon>Bacteria</taxon>
        <taxon>Candidatus Roizmaniibacteriota</taxon>
    </lineage>
</organism>
<reference evidence="4" key="1">
    <citation type="submission" date="2017-09" db="EMBL/GenBank/DDBJ databases">
        <title>Depth-based differentiation of microbial function through sediment-hosted aquifers and enrichment of novel symbionts in the deep terrestrial subsurface.</title>
        <authorList>
            <person name="Probst A.J."/>
            <person name="Ladd B."/>
            <person name="Jarett J.K."/>
            <person name="Geller-Mcgrath D.E."/>
            <person name="Sieber C.M.K."/>
            <person name="Emerson J.B."/>
            <person name="Anantharaman K."/>
            <person name="Thomas B.C."/>
            <person name="Malmstrom R."/>
            <person name="Stieglmeier M."/>
            <person name="Klingl A."/>
            <person name="Woyke T."/>
            <person name="Ryan C.M."/>
            <person name="Banfield J.F."/>
        </authorList>
    </citation>
    <scope>NUCLEOTIDE SEQUENCE [LARGE SCALE GENOMIC DNA]</scope>
</reference>
<name>A0A2M6YTB5_9BACT</name>
<dbReference type="Pfam" id="PF01370">
    <property type="entry name" value="Epimerase"/>
    <property type="match status" value="1"/>
</dbReference>
<gene>
    <name evidence="3" type="ORF">COT02_04435</name>
</gene>
<feature type="domain" description="NAD-dependent epimerase/dehydratase" evidence="2">
    <location>
        <begin position="11"/>
        <end position="248"/>
    </location>
</feature>
<dbReference type="PANTHER" id="PTHR43000">
    <property type="entry name" value="DTDP-D-GLUCOSE 4,6-DEHYDRATASE-RELATED"/>
    <property type="match status" value="1"/>
</dbReference>
<dbReference type="Proteomes" id="UP000230184">
    <property type="component" value="Unassembled WGS sequence"/>
</dbReference>
<feature type="non-terminal residue" evidence="3">
    <location>
        <position position="254"/>
    </location>
</feature>
<evidence type="ECO:0000313" key="3">
    <source>
        <dbReference type="EMBL" id="PIU36754.1"/>
    </source>
</evidence>
<comment type="similarity">
    <text evidence="1">Belongs to the NAD(P)-dependent epimerase/dehydratase family.</text>
</comment>
<accession>A0A2M6YTB5</accession>
<dbReference type="Gene3D" id="3.40.50.720">
    <property type="entry name" value="NAD(P)-binding Rossmann-like Domain"/>
    <property type="match status" value="1"/>
</dbReference>
<dbReference type="EMBL" id="PEWY01000127">
    <property type="protein sequence ID" value="PIU36754.1"/>
    <property type="molecule type" value="Genomic_DNA"/>
</dbReference>
<proteinExistence type="inferred from homology"/>
<dbReference type="InterPro" id="IPR036291">
    <property type="entry name" value="NAD(P)-bd_dom_sf"/>
</dbReference>
<dbReference type="AlphaFoldDB" id="A0A2M6YTB5"/>
<dbReference type="SUPFAM" id="SSF51735">
    <property type="entry name" value="NAD(P)-binding Rossmann-fold domains"/>
    <property type="match status" value="1"/>
</dbReference>
<evidence type="ECO:0000313" key="4">
    <source>
        <dbReference type="Proteomes" id="UP000230184"/>
    </source>
</evidence>
<sequence>MDKYFWKDKIVAVTGGSGFIGSHFVEELANAGSKVKCLYSNNNSNLKYLKNIRKKIEFIEIDLLNQKELLNVCKNVNTLINCAAKDGNSEYKIKNAATILDTNIRIVSNILNTSLKNNIINTVLVSSAEIYPLTSVSPIKESDDYTTKFDNLENGYVLSKRYSEIMGKMYSKQYKINIFFPRPTNTYGERDKFDNNNRVIPMLIKKIINKEEIEIWGDGKQERSFIYVKDLVWGVLNMIEKNKYKFLNISTNQS</sequence>
<dbReference type="Gene3D" id="3.90.25.10">
    <property type="entry name" value="UDP-galactose 4-epimerase, domain 1"/>
    <property type="match status" value="1"/>
</dbReference>
<protein>
    <submittedName>
        <fullName evidence="3">Epimerase</fullName>
    </submittedName>
</protein>